<reference evidence="8 9" key="1">
    <citation type="journal article" date="2010" name="Stand. Genomic Sci.">
        <title>Complete genome sequence of Desulfarculus baarsii type strain (2st14).</title>
        <authorList>
            <person name="Sun H."/>
            <person name="Spring S."/>
            <person name="Lapidus A."/>
            <person name="Davenport K."/>
            <person name="Del Rio T.G."/>
            <person name="Tice H."/>
            <person name="Nolan M."/>
            <person name="Copeland A."/>
            <person name="Cheng J.F."/>
            <person name="Lucas S."/>
            <person name="Tapia R."/>
            <person name="Goodwin L."/>
            <person name="Pitluck S."/>
            <person name="Ivanova N."/>
            <person name="Pagani I."/>
            <person name="Mavromatis K."/>
            <person name="Ovchinnikova G."/>
            <person name="Pati A."/>
            <person name="Chen A."/>
            <person name="Palaniappan K."/>
            <person name="Hauser L."/>
            <person name="Chang Y.J."/>
            <person name="Jeffries C.D."/>
            <person name="Detter J.C."/>
            <person name="Han C."/>
            <person name="Rohde M."/>
            <person name="Brambilla E."/>
            <person name="Goker M."/>
            <person name="Woyke T."/>
            <person name="Bristow J."/>
            <person name="Eisen J.A."/>
            <person name="Markowitz V."/>
            <person name="Hugenholtz P."/>
            <person name="Kyrpides N.C."/>
            <person name="Klenk H.P."/>
            <person name="Land M."/>
        </authorList>
    </citation>
    <scope>NUCLEOTIDE SEQUENCE [LARGE SCALE GENOMIC DNA]</scope>
    <source>
        <strain evidence="9">ATCC 33931 / DSM 2075 / LMG 7858 / VKM B-1802 / 2st14</strain>
    </source>
</reference>
<dbReference type="Pfam" id="PF07499">
    <property type="entry name" value="RuvA_C"/>
    <property type="match status" value="1"/>
</dbReference>
<dbReference type="eggNOG" id="COG0632">
    <property type="taxonomic scope" value="Bacteria"/>
</dbReference>
<dbReference type="InterPro" id="IPR003583">
    <property type="entry name" value="Hlx-hairpin-Hlx_DNA-bd_motif"/>
</dbReference>
<dbReference type="Proteomes" id="UP000009047">
    <property type="component" value="Chromosome"/>
</dbReference>
<comment type="domain">
    <text evidence="6">Has three domains with a flexible linker between the domains II and III and assumes an 'L' shape. Domain III is highly mobile and contacts RuvB.</text>
</comment>
<keyword evidence="8" id="KW-0547">Nucleotide-binding</keyword>
<dbReference type="HOGENOM" id="CLU_087936_3_0_7"/>
<keyword evidence="1 6" id="KW-0963">Cytoplasm</keyword>
<dbReference type="InterPro" id="IPR036267">
    <property type="entry name" value="RuvA_C_sf"/>
</dbReference>
<dbReference type="EMBL" id="CP002085">
    <property type="protein sequence ID" value="ADK86590.1"/>
    <property type="molecule type" value="Genomic_DNA"/>
</dbReference>
<evidence type="ECO:0000256" key="5">
    <source>
        <dbReference type="ARBA" id="ARBA00023204"/>
    </source>
</evidence>
<keyword evidence="3 6" id="KW-0238">DNA-binding</keyword>
<keyword evidence="9" id="KW-1185">Reference proteome</keyword>
<evidence type="ECO:0000256" key="4">
    <source>
        <dbReference type="ARBA" id="ARBA00023172"/>
    </source>
</evidence>
<dbReference type="NCBIfam" id="TIGR00084">
    <property type="entry name" value="ruvA"/>
    <property type="match status" value="1"/>
</dbReference>
<evidence type="ECO:0000256" key="6">
    <source>
        <dbReference type="HAMAP-Rule" id="MF_00031"/>
    </source>
</evidence>
<dbReference type="SMART" id="SM00278">
    <property type="entry name" value="HhH1"/>
    <property type="match status" value="2"/>
</dbReference>
<evidence type="ECO:0000313" key="8">
    <source>
        <dbReference type="EMBL" id="ADK86590.1"/>
    </source>
</evidence>
<dbReference type="STRING" id="644282.Deba_3237"/>
<dbReference type="SUPFAM" id="SSF47781">
    <property type="entry name" value="RuvA domain 2-like"/>
    <property type="match status" value="1"/>
</dbReference>
<keyword evidence="2 6" id="KW-0227">DNA damage</keyword>
<comment type="subunit">
    <text evidence="6">Homotetramer. Forms an RuvA(8)-RuvB(12)-Holliday junction (HJ) complex. HJ DNA is sandwiched between 2 RuvA tetramers; dsDNA enters through RuvA and exits via RuvB. An RuvB hexamer assembles on each DNA strand where it exits the tetramer. Each RuvB hexamer is contacted by two RuvA subunits (via domain III) on 2 adjacent RuvB subunits; this complex drives branch migration. In the full resolvosome a probable DNA-RuvA(4)-RuvB(12)-RuvC(2) complex forms which resolves the HJ.</text>
</comment>
<dbReference type="GO" id="GO:0009379">
    <property type="term" value="C:Holliday junction helicase complex"/>
    <property type="evidence" value="ECO:0007669"/>
    <property type="project" value="InterPro"/>
</dbReference>
<dbReference type="OrthoDB" id="5293449at2"/>
<feature type="domain" description="Helix-hairpin-helix DNA-binding motif class 1" evidence="7">
    <location>
        <begin position="72"/>
        <end position="91"/>
    </location>
</feature>
<keyword evidence="8" id="KW-0347">Helicase</keyword>
<feature type="region of interest" description="Domain III" evidence="6">
    <location>
        <begin position="146"/>
        <end position="193"/>
    </location>
</feature>
<comment type="caution">
    <text evidence="6">Lacks conserved residue(s) required for the propagation of feature annotation.</text>
</comment>
<dbReference type="GO" id="GO:0006310">
    <property type="term" value="P:DNA recombination"/>
    <property type="evidence" value="ECO:0007669"/>
    <property type="project" value="UniProtKB-UniRule"/>
</dbReference>
<feature type="domain" description="Helix-hairpin-helix DNA-binding motif class 1" evidence="7">
    <location>
        <begin position="107"/>
        <end position="126"/>
    </location>
</feature>
<keyword evidence="8" id="KW-0378">Hydrolase</keyword>
<dbReference type="Gene3D" id="1.10.8.10">
    <property type="entry name" value="DNA helicase RuvA subunit, C-terminal domain"/>
    <property type="match status" value="1"/>
</dbReference>
<dbReference type="GO" id="GO:0048476">
    <property type="term" value="C:Holliday junction resolvase complex"/>
    <property type="evidence" value="ECO:0007669"/>
    <property type="project" value="UniProtKB-UniRule"/>
</dbReference>
<evidence type="ECO:0000313" key="9">
    <source>
        <dbReference type="Proteomes" id="UP000009047"/>
    </source>
</evidence>
<dbReference type="RefSeq" id="WP_013260026.1">
    <property type="nucleotide sequence ID" value="NC_014365.1"/>
</dbReference>
<keyword evidence="8" id="KW-0067">ATP-binding</keyword>
<dbReference type="AlphaFoldDB" id="E1QM05"/>
<name>E1QM05_DESB2</name>
<dbReference type="InterPro" id="IPR013849">
    <property type="entry name" value="DNA_helicase_Holl-junc_RuvA_I"/>
</dbReference>
<dbReference type="GO" id="GO:0006281">
    <property type="term" value="P:DNA repair"/>
    <property type="evidence" value="ECO:0007669"/>
    <property type="project" value="UniProtKB-UniRule"/>
</dbReference>
<dbReference type="SUPFAM" id="SSF46929">
    <property type="entry name" value="DNA helicase RuvA subunit, C-terminal domain"/>
    <property type="match status" value="1"/>
</dbReference>
<protein>
    <recommendedName>
        <fullName evidence="6">Holliday junction branch migration complex subunit RuvA</fullName>
    </recommendedName>
</protein>
<dbReference type="InterPro" id="IPR011114">
    <property type="entry name" value="RuvA_C"/>
</dbReference>
<dbReference type="InterPro" id="IPR010994">
    <property type="entry name" value="RuvA_2-like"/>
</dbReference>
<dbReference type="GO" id="GO:0000400">
    <property type="term" value="F:four-way junction DNA binding"/>
    <property type="evidence" value="ECO:0007669"/>
    <property type="project" value="UniProtKB-UniRule"/>
</dbReference>
<organism evidence="8 9">
    <name type="scientific">Desulfarculus baarsii (strain ATCC 33931 / DSM 2075 / LMG 7858 / VKM B-1802 / 2st14)</name>
    <dbReference type="NCBI Taxonomy" id="644282"/>
    <lineage>
        <taxon>Bacteria</taxon>
        <taxon>Pseudomonadati</taxon>
        <taxon>Thermodesulfobacteriota</taxon>
        <taxon>Desulfarculia</taxon>
        <taxon>Desulfarculales</taxon>
        <taxon>Desulfarculaceae</taxon>
        <taxon>Desulfarculus</taxon>
    </lineage>
</organism>
<dbReference type="GO" id="GO:0005737">
    <property type="term" value="C:cytoplasm"/>
    <property type="evidence" value="ECO:0007669"/>
    <property type="project" value="UniProtKB-SubCell"/>
</dbReference>
<dbReference type="Gene3D" id="2.40.50.140">
    <property type="entry name" value="Nucleic acid-binding proteins"/>
    <property type="match status" value="1"/>
</dbReference>
<proteinExistence type="inferred from homology"/>
<keyword evidence="4 6" id="KW-0233">DNA recombination</keyword>
<dbReference type="InterPro" id="IPR000085">
    <property type="entry name" value="RuvA"/>
</dbReference>
<dbReference type="Pfam" id="PF01330">
    <property type="entry name" value="RuvA_N"/>
    <property type="match status" value="1"/>
</dbReference>
<evidence type="ECO:0000259" key="7">
    <source>
        <dbReference type="SMART" id="SM00278"/>
    </source>
</evidence>
<dbReference type="KEGG" id="dbr:Deba_3237"/>
<gene>
    <name evidence="6" type="primary">ruvA</name>
    <name evidence="8" type="ordered locus">Deba_3237</name>
</gene>
<dbReference type="Gene3D" id="1.10.150.20">
    <property type="entry name" value="5' to 3' exonuclease, C-terminal subdomain"/>
    <property type="match status" value="1"/>
</dbReference>
<dbReference type="HAMAP" id="MF_00031">
    <property type="entry name" value="DNA_HJ_migration_RuvA"/>
    <property type="match status" value="1"/>
</dbReference>
<keyword evidence="5 6" id="KW-0234">DNA repair</keyword>
<dbReference type="GO" id="GO:0005524">
    <property type="term" value="F:ATP binding"/>
    <property type="evidence" value="ECO:0007669"/>
    <property type="project" value="InterPro"/>
</dbReference>
<dbReference type="InterPro" id="IPR012340">
    <property type="entry name" value="NA-bd_OB-fold"/>
</dbReference>
<dbReference type="Pfam" id="PF14520">
    <property type="entry name" value="HHH_5"/>
    <property type="match status" value="1"/>
</dbReference>
<comment type="subcellular location">
    <subcellularLocation>
        <location evidence="6">Cytoplasm</location>
    </subcellularLocation>
</comment>
<accession>E1QM05</accession>
<dbReference type="GO" id="GO:0009378">
    <property type="term" value="F:four-way junction helicase activity"/>
    <property type="evidence" value="ECO:0007669"/>
    <property type="project" value="InterPro"/>
</dbReference>
<comment type="similarity">
    <text evidence="6">Belongs to the RuvA family.</text>
</comment>
<evidence type="ECO:0000256" key="1">
    <source>
        <dbReference type="ARBA" id="ARBA00022490"/>
    </source>
</evidence>
<evidence type="ECO:0000256" key="3">
    <source>
        <dbReference type="ARBA" id="ARBA00023125"/>
    </source>
</evidence>
<comment type="function">
    <text evidence="6">The RuvA-RuvB-RuvC complex processes Holliday junction (HJ) DNA during genetic recombination and DNA repair, while the RuvA-RuvB complex plays an important role in the rescue of blocked DNA replication forks via replication fork reversal (RFR). RuvA specifically binds to HJ cruciform DNA, conferring on it an open structure. The RuvB hexamer acts as an ATP-dependent pump, pulling dsDNA into and through the RuvAB complex. HJ branch migration allows RuvC to scan DNA until it finds its consensus sequence, where it cleaves and resolves the cruciform DNA.</text>
</comment>
<dbReference type="SUPFAM" id="SSF50249">
    <property type="entry name" value="Nucleic acid-binding proteins"/>
    <property type="match status" value="1"/>
</dbReference>
<evidence type="ECO:0000256" key="2">
    <source>
        <dbReference type="ARBA" id="ARBA00022763"/>
    </source>
</evidence>
<sequence>MIARLRGQLAARRPDHVVVDVGGVGYRVFVSLGAFCRLPQSGEISLLTHTIVRDDAIHLYGFINEQEWEAFRLLVSVAGVGPKLALAILSGLEVGELWAAIRAGDAARLAKTPGVGKKTAGRLVVDLAGRLPVGEQPAAAVAPGTAADDAQSALCNLGYPEAKAKKAVDKALAVAGDGAALEDLLRLALKELA</sequence>